<feature type="compositionally biased region" description="Polar residues" evidence="1">
    <location>
        <begin position="25"/>
        <end position="65"/>
    </location>
</feature>
<protein>
    <submittedName>
        <fullName evidence="2">Uncharacterized protein</fullName>
    </submittedName>
</protein>
<comment type="caution">
    <text evidence="2">The sequence shown here is derived from an EMBL/GenBank/DDBJ whole genome shotgun (WGS) entry which is preliminary data.</text>
</comment>
<feature type="compositionally biased region" description="Polar residues" evidence="1">
    <location>
        <begin position="1"/>
        <end position="13"/>
    </location>
</feature>
<accession>A0AAV2RJL9</accession>
<gene>
    <name evidence="2" type="ORF">MNOR_LOCUS24914</name>
</gene>
<dbReference type="EMBL" id="CAXKWB010023278">
    <property type="protein sequence ID" value="CAL4124983.1"/>
    <property type="molecule type" value="Genomic_DNA"/>
</dbReference>
<dbReference type="AlphaFoldDB" id="A0AAV2RJL9"/>
<feature type="region of interest" description="Disordered" evidence="1">
    <location>
        <begin position="1"/>
        <end position="160"/>
    </location>
</feature>
<organism evidence="2 3">
    <name type="scientific">Meganyctiphanes norvegica</name>
    <name type="common">Northern krill</name>
    <name type="synonym">Thysanopoda norvegica</name>
    <dbReference type="NCBI Taxonomy" id="48144"/>
    <lineage>
        <taxon>Eukaryota</taxon>
        <taxon>Metazoa</taxon>
        <taxon>Ecdysozoa</taxon>
        <taxon>Arthropoda</taxon>
        <taxon>Crustacea</taxon>
        <taxon>Multicrustacea</taxon>
        <taxon>Malacostraca</taxon>
        <taxon>Eumalacostraca</taxon>
        <taxon>Eucarida</taxon>
        <taxon>Euphausiacea</taxon>
        <taxon>Euphausiidae</taxon>
        <taxon>Meganyctiphanes</taxon>
    </lineage>
</organism>
<name>A0AAV2RJL9_MEGNR</name>
<dbReference type="Proteomes" id="UP001497623">
    <property type="component" value="Unassembled WGS sequence"/>
</dbReference>
<evidence type="ECO:0000256" key="1">
    <source>
        <dbReference type="SAM" id="MobiDB-lite"/>
    </source>
</evidence>
<evidence type="ECO:0000313" key="3">
    <source>
        <dbReference type="Proteomes" id="UP001497623"/>
    </source>
</evidence>
<keyword evidence="3" id="KW-1185">Reference proteome</keyword>
<evidence type="ECO:0000313" key="2">
    <source>
        <dbReference type="EMBL" id="CAL4124983.1"/>
    </source>
</evidence>
<proteinExistence type="predicted"/>
<sequence length="311" mass="33464">MGGSSVQVHSTRIQKAPDDKVCDTNDIQTGECNANPSQNIQGKCSKLSATPSPNTDVQSNMSESTPEGVEDVPLQTLGGYTGETMNVDGRPKVMGGDPGKGNLDNTPNTVDGGPLQTYVEGRPNPNKVDGGPLQTYVDGRPKVRGGDPGKGNLDSNPDAMNFETLQSLGGNPRQRMQLDDNPNAVDGGPLQTLGCLGKTKRVLEGGSIEKQSIKFSKTEGQNSKVIPKTWRKGQRFQGVDKNTGNFVSGSIVSRAGKATGSNRNCYNVILDSSGMHGWFNMDTLKDIEVSGEDENVIYMLMKRYKEPKRKR</sequence>
<reference evidence="2 3" key="1">
    <citation type="submission" date="2024-05" db="EMBL/GenBank/DDBJ databases">
        <authorList>
            <person name="Wallberg A."/>
        </authorList>
    </citation>
    <scope>NUCLEOTIDE SEQUENCE [LARGE SCALE GENOMIC DNA]</scope>
</reference>